<dbReference type="Gene3D" id="1.10.150.50">
    <property type="entry name" value="Transcription Factor, Ets-1"/>
    <property type="match status" value="1"/>
</dbReference>
<dbReference type="SMART" id="SM00454">
    <property type="entry name" value="SAM"/>
    <property type="match status" value="1"/>
</dbReference>
<keyword evidence="4" id="KW-1185">Reference proteome</keyword>
<reference evidence="3 4" key="1">
    <citation type="submission" date="2024-03" db="EMBL/GenBank/DDBJ databases">
        <title>The Acrasis kona genome and developmental transcriptomes reveal deep origins of eukaryotic multicellular pathways.</title>
        <authorList>
            <person name="Sheikh S."/>
            <person name="Fu C.-J."/>
            <person name="Brown M.W."/>
            <person name="Baldauf S.L."/>
        </authorList>
    </citation>
    <scope>NUCLEOTIDE SEQUENCE [LARGE SCALE GENOMIC DNA]</scope>
    <source>
        <strain evidence="3 4">ATCC MYA-3509</strain>
    </source>
</reference>
<evidence type="ECO:0000259" key="2">
    <source>
        <dbReference type="PROSITE" id="PS50105"/>
    </source>
</evidence>
<dbReference type="AlphaFoldDB" id="A0AAW2ZE22"/>
<evidence type="ECO:0000256" key="1">
    <source>
        <dbReference type="SAM" id="MobiDB-lite"/>
    </source>
</evidence>
<feature type="non-terminal residue" evidence="3">
    <location>
        <position position="1"/>
    </location>
</feature>
<dbReference type="InterPro" id="IPR013761">
    <property type="entry name" value="SAM/pointed_sf"/>
</dbReference>
<dbReference type="Proteomes" id="UP001431209">
    <property type="component" value="Unassembled WGS sequence"/>
</dbReference>
<dbReference type="PROSITE" id="PS50105">
    <property type="entry name" value="SAM_DOMAIN"/>
    <property type="match status" value="1"/>
</dbReference>
<dbReference type="CDD" id="cd09487">
    <property type="entry name" value="SAM_superfamily"/>
    <property type="match status" value="1"/>
</dbReference>
<gene>
    <name evidence="3" type="ORF">AKO1_014069</name>
</gene>
<feature type="domain" description="SAM" evidence="2">
    <location>
        <begin position="128"/>
        <end position="181"/>
    </location>
</feature>
<accession>A0AAW2ZE22</accession>
<name>A0AAW2ZE22_9EUKA</name>
<dbReference type="Pfam" id="PF07647">
    <property type="entry name" value="SAM_2"/>
    <property type="match status" value="1"/>
</dbReference>
<sequence>GDEQPNTVSNHWYHFQDIQPYEFGHDNTLSRYDAPGELHTEDDDQDDYEHFAEDTWVEDTDAAEPQPVDIPVEEVVDNIAEISILDTDKDAQSANIVQESPVAETHVNTVNTVDTVDVNNTLKPITEYSLEEVSLWLASVGLSVIAETLWKNDVDGYVLSKLTMEDLAELGLSLGQKRKLVEKIKDAQQDALTLPTPHLTIPSVPLLTTSLNNPPVIEHITNPFDSTTLNLTQQDNESVLNKNEDVTLTEESSVIPQVLTAVVEDAPVTNNKDRVSTTTIRCRAEIIKKAKKMKKRSRESIGLWTESPPKKNTKN</sequence>
<dbReference type="EMBL" id="JAOPGA020001397">
    <property type="protein sequence ID" value="KAL0488058.1"/>
    <property type="molecule type" value="Genomic_DNA"/>
</dbReference>
<comment type="caution">
    <text evidence="3">The sequence shown here is derived from an EMBL/GenBank/DDBJ whole genome shotgun (WGS) entry which is preliminary data.</text>
</comment>
<dbReference type="SUPFAM" id="SSF47769">
    <property type="entry name" value="SAM/Pointed domain"/>
    <property type="match status" value="1"/>
</dbReference>
<proteinExistence type="predicted"/>
<protein>
    <recommendedName>
        <fullName evidence="2">SAM domain-containing protein</fullName>
    </recommendedName>
</protein>
<evidence type="ECO:0000313" key="4">
    <source>
        <dbReference type="Proteomes" id="UP001431209"/>
    </source>
</evidence>
<organism evidence="3 4">
    <name type="scientific">Acrasis kona</name>
    <dbReference type="NCBI Taxonomy" id="1008807"/>
    <lineage>
        <taxon>Eukaryota</taxon>
        <taxon>Discoba</taxon>
        <taxon>Heterolobosea</taxon>
        <taxon>Tetramitia</taxon>
        <taxon>Eutetramitia</taxon>
        <taxon>Acrasidae</taxon>
        <taxon>Acrasis</taxon>
    </lineage>
</organism>
<evidence type="ECO:0000313" key="3">
    <source>
        <dbReference type="EMBL" id="KAL0488058.1"/>
    </source>
</evidence>
<feature type="non-terminal residue" evidence="3">
    <location>
        <position position="315"/>
    </location>
</feature>
<dbReference type="InterPro" id="IPR001660">
    <property type="entry name" value="SAM"/>
</dbReference>
<feature type="region of interest" description="Disordered" evidence="1">
    <location>
        <begin position="291"/>
        <end position="315"/>
    </location>
</feature>